<dbReference type="AlphaFoldDB" id="A0A269TIU5"/>
<dbReference type="InterPro" id="IPR013740">
    <property type="entry name" value="Redoxin"/>
</dbReference>
<dbReference type="RefSeq" id="WP_095334836.1">
    <property type="nucleotide sequence ID" value="NZ_NQNY01000007.1"/>
</dbReference>
<feature type="domain" description="Thioredoxin" evidence="5">
    <location>
        <begin position="14"/>
        <end position="164"/>
    </location>
</feature>
<keyword evidence="2" id="KW-0049">Antioxidant</keyword>
<dbReference type="Pfam" id="PF08534">
    <property type="entry name" value="Redoxin"/>
    <property type="match status" value="1"/>
</dbReference>
<dbReference type="GO" id="GO:0008379">
    <property type="term" value="F:thioredoxin peroxidase activity"/>
    <property type="evidence" value="ECO:0007669"/>
    <property type="project" value="InterPro"/>
</dbReference>
<keyword evidence="1" id="KW-0575">Peroxidase</keyword>
<comment type="caution">
    <text evidence="6">The sequence shown here is derived from an EMBL/GenBank/DDBJ whole genome shotgun (WGS) entry which is preliminary data.</text>
</comment>
<keyword evidence="1" id="KW-0560">Oxidoreductase</keyword>
<evidence type="ECO:0000259" key="5">
    <source>
        <dbReference type="PROSITE" id="PS51352"/>
    </source>
</evidence>
<organism evidence="6 7">
    <name type="scientific">Mycoplasmopsis agassizii</name>
    <dbReference type="NCBI Taxonomy" id="33922"/>
    <lineage>
        <taxon>Bacteria</taxon>
        <taxon>Bacillati</taxon>
        <taxon>Mycoplasmatota</taxon>
        <taxon>Mycoplasmoidales</taxon>
        <taxon>Metamycoplasmataceae</taxon>
        <taxon>Mycoplasmopsis</taxon>
    </lineage>
</organism>
<evidence type="ECO:0000256" key="4">
    <source>
        <dbReference type="ARBA" id="ARBA00023284"/>
    </source>
</evidence>
<dbReference type="EMBL" id="NQNY01000007">
    <property type="protein sequence ID" value="PAK21331.1"/>
    <property type="molecule type" value="Genomic_DNA"/>
</dbReference>
<dbReference type="OrthoDB" id="9781543at2"/>
<evidence type="ECO:0000256" key="2">
    <source>
        <dbReference type="ARBA" id="ARBA00022862"/>
    </source>
</evidence>
<accession>A0A269TIU5</accession>
<reference evidence="7" key="1">
    <citation type="submission" date="2017-08" db="EMBL/GenBank/DDBJ databases">
        <authorList>
            <person name="Alvarez-Ponce D."/>
            <person name="Weitzman C.L."/>
            <person name="Tillett R.L."/>
            <person name="Sandmeier F.C."/>
            <person name="Tracy C.R."/>
        </authorList>
    </citation>
    <scope>NUCLEOTIDE SEQUENCE [LARGE SCALE GENOMIC DNA]</scope>
    <source>
        <strain evidence="7">723</strain>
    </source>
</reference>
<dbReference type="Gene3D" id="3.40.30.10">
    <property type="entry name" value="Glutaredoxin"/>
    <property type="match status" value="1"/>
</dbReference>
<dbReference type="PANTHER" id="PTHR43110">
    <property type="entry name" value="THIOL PEROXIDASE"/>
    <property type="match status" value="1"/>
</dbReference>
<dbReference type="InterPro" id="IPR050455">
    <property type="entry name" value="Tpx_Peroxidase_subfamily"/>
</dbReference>
<gene>
    <name evidence="6" type="ORF">CJJ23_02750</name>
</gene>
<dbReference type="InterPro" id="IPR013766">
    <property type="entry name" value="Thioredoxin_domain"/>
</dbReference>
<dbReference type="Proteomes" id="UP000216943">
    <property type="component" value="Unassembled WGS sequence"/>
</dbReference>
<evidence type="ECO:0000256" key="1">
    <source>
        <dbReference type="ARBA" id="ARBA00022559"/>
    </source>
</evidence>
<evidence type="ECO:0000256" key="3">
    <source>
        <dbReference type="ARBA" id="ARBA00023157"/>
    </source>
</evidence>
<dbReference type="InterPro" id="IPR036249">
    <property type="entry name" value="Thioredoxin-like_sf"/>
</dbReference>
<keyword evidence="3" id="KW-1015">Disulfide bond</keyword>
<dbReference type="CDD" id="cd03014">
    <property type="entry name" value="PRX_Atyp2cys"/>
    <property type="match status" value="1"/>
</dbReference>
<evidence type="ECO:0000313" key="6">
    <source>
        <dbReference type="EMBL" id="PAK21331.1"/>
    </source>
</evidence>
<dbReference type="InterPro" id="IPR002065">
    <property type="entry name" value="TPX"/>
</dbReference>
<keyword evidence="4" id="KW-0676">Redox-active center</keyword>
<dbReference type="PANTHER" id="PTHR43110:SF1">
    <property type="entry name" value="THIOL PEROXIDASE"/>
    <property type="match status" value="1"/>
</dbReference>
<dbReference type="PROSITE" id="PS51352">
    <property type="entry name" value="THIOREDOXIN_2"/>
    <property type="match status" value="1"/>
</dbReference>
<dbReference type="SUPFAM" id="SSF52833">
    <property type="entry name" value="Thioredoxin-like"/>
    <property type="match status" value="1"/>
</dbReference>
<sequence>MQTEFKKVKYNTVKELIKVGEKLSFKAVNRDLEEIDFKAKKVTVVSPFPAISTKVCDEQTRGLSIIAEKYADKVDVVSISLDLPFTLADWCGAHGVENVDTLSDWRYLDFGKKTGFLVDKLHLLNRGVIIVDENSVVKFVTANTNIHDQINFEEVNTELDKLIK</sequence>
<proteinExistence type="predicted"/>
<name>A0A269TIU5_9BACT</name>
<evidence type="ECO:0000313" key="7">
    <source>
        <dbReference type="Proteomes" id="UP000216943"/>
    </source>
</evidence>
<protein>
    <recommendedName>
        <fullName evidence="5">Thioredoxin domain-containing protein</fullName>
    </recommendedName>
</protein>